<reference evidence="1 2" key="1">
    <citation type="journal article" date="2016" name="Nat. Commun.">
        <title>Thousands of microbial genomes shed light on interconnected biogeochemical processes in an aquifer system.</title>
        <authorList>
            <person name="Anantharaman K."/>
            <person name="Brown C.T."/>
            <person name="Hug L.A."/>
            <person name="Sharon I."/>
            <person name="Castelle C.J."/>
            <person name="Probst A.J."/>
            <person name="Thomas B.C."/>
            <person name="Singh A."/>
            <person name="Wilkins M.J."/>
            <person name="Karaoz U."/>
            <person name="Brodie E.L."/>
            <person name="Williams K.H."/>
            <person name="Hubbard S.S."/>
            <person name="Banfield J.F."/>
        </authorList>
    </citation>
    <scope>NUCLEOTIDE SEQUENCE [LARGE SCALE GENOMIC DNA]</scope>
</reference>
<dbReference type="STRING" id="1798665.A2942_00300"/>
<dbReference type="EMBL" id="MHLP01000021">
    <property type="protein sequence ID" value="OGZ12539.1"/>
    <property type="molecule type" value="Genomic_DNA"/>
</dbReference>
<evidence type="ECO:0000313" key="1">
    <source>
        <dbReference type="EMBL" id="OGZ12539.1"/>
    </source>
</evidence>
<accession>A0A1G2DG07</accession>
<name>A0A1G2DG07_9BACT</name>
<evidence type="ECO:0000313" key="2">
    <source>
        <dbReference type="Proteomes" id="UP000178534"/>
    </source>
</evidence>
<dbReference type="SUPFAM" id="SSF52540">
    <property type="entry name" value="P-loop containing nucleoside triphosphate hydrolases"/>
    <property type="match status" value="1"/>
</dbReference>
<sequence>MLKSKPAFFKFIMLSAMYENGGNTTHRLLDGHPELFVYPFESQPGTKYVVDHLSSLYPLKYRWPVFPSSASPEEMYELIIDEECKVRLKTPSVSKFRTAKMDLTDGARKKDFLAYLKGKPLTRANVMEAFFRATFSAWKNHRTTGKEKAYVGYSPIIGVDGEKIVSDYKGAGFVLHVVRNPFSAYADTKKRAVPLSIANYMFGWNTCQYFAKLHEAKYPKHFFIVRFEDIVQDPKKVLGGILHKMGIGPSEAHAYPSWNKEKLEEVYPWGTVRIPTSVANLKTAQELSKSEISEIYERTKLYIDVFGYSNLYKKIS</sequence>
<dbReference type="Proteomes" id="UP000178534">
    <property type="component" value="Unassembled WGS sequence"/>
</dbReference>
<proteinExistence type="predicted"/>
<gene>
    <name evidence="1" type="ORF">A2942_00300</name>
</gene>
<dbReference type="Gene3D" id="3.40.50.300">
    <property type="entry name" value="P-loop containing nucleotide triphosphate hydrolases"/>
    <property type="match status" value="1"/>
</dbReference>
<comment type="caution">
    <text evidence="1">The sequence shown here is derived from an EMBL/GenBank/DDBJ whole genome shotgun (WGS) entry which is preliminary data.</text>
</comment>
<evidence type="ECO:0008006" key="3">
    <source>
        <dbReference type="Google" id="ProtNLM"/>
    </source>
</evidence>
<dbReference type="AlphaFoldDB" id="A0A1G2DG07"/>
<dbReference type="InterPro" id="IPR027417">
    <property type="entry name" value="P-loop_NTPase"/>
</dbReference>
<organism evidence="1 2">
    <name type="scientific">Candidatus Lloydbacteria bacterium RIFCSPLOWO2_01_FULL_50_20</name>
    <dbReference type="NCBI Taxonomy" id="1798665"/>
    <lineage>
        <taxon>Bacteria</taxon>
        <taxon>Candidatus Lloydiibacteriota</taxon>
    </lineage>
</organism>
<protein>
    <recommendedName>
        <fullName evidence="3">Sulfotransferase domain-containing protein</fullName>
    </recommendedName>
</protein>